<keyword evidence="1" id="KW-0732">Signal</keyword>
<evidence type="ECO:0000259" key="3">
    <source>
        <dbReference type="Pfam" id="PF10342"/>
    </source>
</evidence>
<dbReference type="OrthoDB" id="5420143at2759"/>
<organism evidence="5 6">
    <name type="scientific">Puccinia coronata f. sp. avenae</name>
    <dbReference type="NCBI Taxonomy" id="200324"/>
    <lineage>
        <taxon>Eukaryota</taxon>
        <taxon>Fungi</taxon>
        <taxon>Dikarya</taxon>
        <taxon>Basidiomycota</taxon>
        <taxon>Pucciniomycotina</taxon>
        <taxon>Pucciniomycetes</taxon>
        <taxon>Pucciniales</taxon>
        <taxon>Pucciniaceae</taxon>
        <taxon>Puccinia</taxon>
    </lineage>
</organism>
<name>A0A2N5W5N2_9BASI</name>
<evidence type="ECO:0000313" key="7">
    <source>
        <dbReference type="Proteomes" id="UP000235392"/>
    </source>
</evidence>
<gene>
    <name evidence="5" type="ORF">PCANC_02579</name>
    <name evidence="4" type="ORF">PCASD_18105</name>
</gene>
<dbReference type="PANTHER" id="PTHR35185:SF1">
    <property type="entry name" value="UPF0619 GPI-ANCHORED MEMBRANE PROTEIN C1322.10"/>
    <property type="match status" value="1"/>
</dbReference>
<dbReference type="STRING" id="200324.A0A2N5W5N2"/>
<proteinExistence type="predicted"/>
<evidence type="ECO:0000313" key="4">
    <source>
        <dbReference type="EMBL" id="PLW16242.1"/>
    </source>
</evidence>
<dbReference type="AlphaFoldDB" id="A0A2N5W5N2"/>
<accession>A0A2N5W5N2</accession>
<sequence length="230" mass="23989">MKQSTSVRNDEKICSNIPDSVKAISFHYPTVAPTSSYKMHLFTALSAFVALASGASALTITSPSASSYWVQFVTNTIAWGTSSGDPELVSIQIINPTNKGFAGPFSIAEYVKASKLSYDVTNVQLVVGDGYQVQFINPTNNTEVLATSAQFSVKVSGTAEASVTYAPGTHESTKNSTSNSTTSTNSTNINGSSFKQNGTASANAKSPSCKAAAVPSMAIFVIGSVWALVA</sequence>
<evidence type="ECO:0000313" key="6">
    <source>
        <dbReference type="Proteomes" id="UP000235388"/>
    </source>
</evidence>
<evidence type="ECO:0000256" key="1">
    <source>
        <dbReference type="ARBA" id="ARBA00022729"/>
    </source>
</evidence>
<dbReference type="Proteomes" id="UP000235388">
    <property type="component" value="Unassembled WGS sequence"/>
</dbReference>
<evidence type="ECO:0000256" key="2">
    <source>
        <dbReference type="SAM" id="MobiDB-lite"/>
    </source>
</evidence>
<dbReference type="Pfam" id="PF10342">
    <property type="entry name" value="Kre9_KNH"/>
    <property type="match status" value="1"/>
</dbReference>
<feature type="compositionally biased region" description="Low complexity" evidence="2">
    <location>
        <begin position="174"/>
        <end position="193"/>
    </location>
</feature>
<dbReference type="InterPro" id="IPR018466">
    <property type="entry name" value="Kre9/Knh1-like_N"/>
</dbReference>
<feature type="region of interest" description="Disordered" evidence="2">
    <location>
        <begin position="164"/>
        <end position="200"/>
    </location>
</feature>
<dbReference type="InterPro" id="IPR052479">
    <property type="entry name" value="GPI-anchor_Adhesion_Reg"/>
</dbReference>
<keyword evidence="6" id="KW-1185">Reference proteome</keyword>
<protein>
    <recommendedName>
        <fullName evidence="3">Yeast cell wall synthesis Kre9/Knh1-like N-terminal domain-containing protein</fullName>
    </recommendedName>
</protein>
<feature type="domain" description="Yeast cell wall synthesis Kre9/Knh1-like N-terminal" evidence="3">
    <location>
        <begin position="62"/>
        <end position="153"/>
    </location>
</feature>
<dbReference type="EMBL" id="PGCJ01000010">
    <property type="protein sequence ID" value="PLW57548.1"/>
    <property type="molecule type" value="Genomic_DNA"/>
</dbReference>
<comment type="caution">
    <text evidence="5">The sequence shown here is derived from an EMBL/GenBank/DDBJ whole genome shotgun (WGS) entry which is preliminary data.</text>
</comment>
<dbReference type="PANTHER" id="PTHR35185">
    <property type="entry name" value="SERINE/THREONINE-RICH PROTEIN ADG2-RELATED"/>
    <property type="match status" value="1"/>
</dbReference>
<evidence type="ECO:0000313" key="5">
    <source>
        <dbReference type="EMBL" id="PLW57548.1"/>
    </source>
</evidence>
<dbReference type="EMBL" id="PGCI01000777">
    <property type="protein sequence ID" value="PLW16242.1"/>
    <property type="molecule type" value="Genomic_DNA"/>
</dbReference>
<dbReference type="Proteomes" id="UP000235392">
    <property type="component" value="Unassembled WGS sequence"/>
</dbReference>
<reference evidence="6 7" key="1">
    <citation type="submission" date="2017-11" db="EMBL/GenBank/DDBJ databases">
        <title>De novo assembly and phasing of dikaryotic genomes from two isolates of Puccinia coronata f. sp. avenae, the causal agent of oat crown rust.</title>
        <authorList>
            <person name="Miller M.E."/>
            <person name="Zhang Y."/>
            <person name="Omidvar V."/>
            <person name="Sperschneider J."/>
            <person name="Schwessinger B."/>
            <person name="Raley C."/>
            <person name="Palmer J.M."/>
            <person name="Garnica D."/>
            <person name="Upadhyaya N."/>
            <person name="Rathjen J."/>
            <person name="Taylor J.M."/>
            <person name="Park R.F."/>
            <person name="Dodds P.N."/>
            <person name="Hirsch C.D."/>
            <person name="Kianian S.F."/>
            <person name="Figueroa M."/>
        </authorList>
    </citation>
    <scope>NUCLEOTIDE SEQUENCE [LARGE SCALE GENOMIC DNA]</scope>
    <source>
        <strain evidence="5">12NC29</strain>
        <strain evidence="4">12SD80</strain>
    </source>
</reference>